<feature type="region of interest" description="Disordered" evidence="23">
    <location>
        <begin position="448"/>
        <end position="467"/>
    </location>
</feature>
<keyword evidence="11" id="KW-0288">FMN</keyword>
<dbReference type="GO" id="GO:0009507">
    <property type="term" value="C:chloroplast"/>
    <property type="evidence" value="ECO:0007669"/>
    <property type="project" value="UniProtKB-SubCell"/>
</dbReference>
<comment type="cofactor">
    <cofactor evidence="1">
        <name>Mg(2+)</name>
        <dbReference type="ChEBI" id="CHEBI:18420"/>
    </cofactor>
</comment>
<comment type="catalytic activity">
    <reaction evidence="22">
        <text>[protein]-C-terminal S-[(2E,6E)-farnesyl]-L-cysteine + S-adenosyl-L-methionine = [protein]-C-terminal S-[(2E,6E)-farnesyl]-L-cysteine methyl ester + S-adenosyl-L-homocysteine</text>
        <dbReference type="Rhea" id="RHEA:21672"/>
        <dbReference type="Rhea" id="RHEA-COMP:12125"/>
        <dbReference type="Rhea" id="RHEA-COMP:12126"/>
        <dbReference type="ChEBI" id="CHEBI:57856"/>
        <dbReference type="ChEBI" id="CHEBI:59789"/>
        <dbReference type="ChEBI" id="CHEBI:90510"/>
        <dbReference type="ChEBI" id="CHEBI:90511"/>
        <dbReference type="EC" id="2.1.1.100"/>
    </reaction>
</comment>
<dbReference type="Pfam" id="PF04140">
    <property type="entry name" value="ICMT"/>
    <property type="match status" value="1"/>
</dbReference>
<dbReference type="PANTHER" id="PTHR12714">
    <property type="entry name" value="PROTEIN-S ISOPRENYLCYSTEINE O-METHYLTRANSFERASE"/>
    <property type="match status" value="1"/>
</dbReference>
<dbReference type="AlphaFoldDB" id="A0A8S2AMF7"/>
<dbReference type="InterPro" id="IPR014729">
    <property type="entry name" value="Rossmann-like_a/b/a_fold"/>
</dbReference>
<evidence type="ECO:0000256" key="15">
    <source>
        <dbReference type="ARBA" id="ARBA00022695"/>
    </source>
</evidence>
<dbReference type="CDD" id="cd02064">
    <property type="entry name" value="FAD_synthetase_N"/>
    <property type="match status" value="1"/>
</dbReference>
<dbReference type="GO" id="GO:0005524">
    <property type="term" value="F:ATP binding"/>
    <property type="evidence" value="ECO:0007669"/>
    <property type="project" value="UniProtKB-KW"/>
</dbReference>
<proteinExistence type="inferred from homology"/>
<evidence type="ECO:0000256" key="11">
    <source>
        <dbReference type="ARBA" id="ARBA00022643"/>
    </source>
</evidence>
<comment type="similarity">
    <text evidence="6 22">Belongs to the class VI-like SAM-binding methyltransferase superfamily. Isoprenylcysteine carboxyl methyltransferase family.</text>
</comment>
<evidence type="ECO:0000256" key="22">
    <source>
        <dbReference type="RuleBase" id="RU362022"/>
    </source>
</evidence>
<evidence type="ECO:0000256" key="16">
    <source>
        <dbReference type="ARBA" id="ARBA00022741"/>
    </source>
</evidence>
<dbReference type="GO" id="GO:0009231">
    <property type="term" value="P:riboflavin biosynthetic process"/>
    <property type="evidence" value="ECO:0007669"/>
    <property type="project" value="InterPro"/>
</dbReference>
<dbReference type="GO" id="GO:0004671">
    <property type="term" value="F:protein C-terminal S-isoprenylcysteine carboxyl O-methyltransferase activity"/>
    <property type="evidence" value="ECO:0007669"/>
    <property type="project" value="UniProtKB-EC"/>
</dbReference>
<dbReference type="Gene3D" id="1.20.120.1630">
    <property type="match status" value="1"/>
</dbReference>
<comment type="subcellular location">
    <subcellularLocation>
        <location evidence="22">Endoplasmic reticulum membrane</location>
        <topology evidence="22">Multi-pass membrane protein</topology>
    </subcellularLocation>
    <subcellularLocation>
        <location evidence="3">Membrane</location>
        <topology evidence="3">Multi-pass membrane protein</topology>
    </subcellularLocation>
    <subcellularLocation>
        <location evidence="4">Plastid</location>
        <location evidence="4">Chloroplast</location>
    </subcellularLocation>
</comment>
<evidence type="ECO:0000256" key="20">
    <source>
        <dbReference type="ARBA" id="ARBA00022989"/>
    </source>
</evidence>
<dbReference type="EMBL" id="LR999456">
    <property type="protein sequence ID" value="CAE6116448.1"/>
    <property type="molecule type" value="Genomic_DNA"/>
</dbReference>
<reference evidence="25" key="1">
    <citation type="submission" date="2021-01" db="EMBL/GenBank/DDBJ databases">
        <authorList>
            <person name="Bezrukov I."/>
        </authorList>
    </citation>
    <scope>NUCLEOTIDE SEQUENCE</scope>
</reference>
<evidence type="ECO:0000256" key="7">
    <source>
        <dbReference type="ARBA" id="ARBA00022528"/>
    </source>
</evidence>
<dbReference type="Pfam" id="PF06574">
    <property type="entry name" value="FAD_syn"/>
    <property type="match status" value="1"/>
</dbReference>
<keyword evidence="14" id="KW-0812">Transmembrane</keyword>
<keyword evidence="17" id="KW-0274">FAD</keyword>
<keyword evidence="13 22" id="KW-0949">S-adenosyl-L-methionine</keyword>
<dbReference type="PANTHER" id="PTHR12714:SF9">
    <property type="entry name" value="PROTEIN-S-ISOPRENYLCYSTEINE O-METHYLTRANSFERASE"/>
    <property type="match status" value="1"/>
</dbReference>
<dbReference type="PROSITE" id="PS51564">
    <property type="entry name" value="SAM_ICMT"/>
    <property type="match status" value="1"/>
</dbReference>
<feature type="domain" description="FAD synthetase" evidence="24">
    <location>
        <begin position="306"/>
        <end position="447"/>
    </location>
</feature>
<name>A0A8S2AMF7_ARAAE</name>
<evidence type="ECO:0000256" key="21">
    <source>
        <dbReference type="ARBA" id="ARBA00023136"/>
    </source>
</evidence>
<keyword evidence="26" id="KW-1185">Reference proteome</keyword>
<keyword evidence="9" id="KW-0285">Flavoprotein</keyword>
<dbReference type="Proteomes" id="UP000682877">
    <property type="component" value="Chromosome 6"/>
</dbReference>
<keyword evidence="19" id="KW-0809">Transit peptide</keyword>
<keyword evidence="20" id="KW-1133">Transmembrane helix</keyword>
<sequence length="578" mass="64450">MQFLDTLRFVVENRLPLLIHYASASFSEIFSDTGIRQLSQMLLSLIFFHTSEYILAIAIHGASNVTLSSLLISKHYALAMLVSLLEYLTEIILFPALKQHLWVSNFGLIMIIVGEIIRKAAIITAGRSFTHLIKINHEEHHGLVTHGVYRLMRHPSYCGFLTWSVGTQVMLCNPVSTVVFTVVVWRFFAQRIPYEEYFLKQFFGVQYLEYAESVASVESETMLCGGSRASVHLLDHRHPPTLGAKVLRQSSFVLRPCSAKSQQRMKSSSRSHCKTPGKIPARLNCFSQGDDNPELSAEGLSPVAGGIVALGKFDALHIGHRELAIQAARIGTPYLLSFVGMADVLGWKPRAPIVAKCDRKRVLSSWASYCGDIAPVEFEIEFASVRHLNPQQFVEKLSRELRVCGVVAGENYRFGYRASGDASELVRLCKEYGISTYIINSVMDKNQVSGNTDTEEDSKSKERGQVSSTRVRHALAAGDVRYVKELLGRPHRVISRARTQDLTSKGRRITLQTSSLLNLPPGNGVYKACSLRVGDKHPISCKVVVDTSNINIETEDVEERFHDSDGSQEFLLLGIEFG</sequence>
<keyword evidence="22" id="KW-0256">Endoplasmic reticulum</keyword>
<evidence type="ECO:0000256" key="5">
    <source>
        <dbReference type="ARBA" id="ARBA00004726"/>
    </source>
</evidence>
<dbReference type="Gene3D" id="3.40.50.620">
    <property type="entry name" value="HUPs"/>
    <property type="match status" value="1"/>
</dbReference>
<comment type="cofactor">
    <cofactor evidence="22">
        <name>Zn(2+)</name>
        <dbReference type="ChEBI" id="CHEBI:29105"/>
    </cofactor>
    <text evidence="22">Divalent metal cations. Probably Zn(2+).</text>
</comment>
<keyword evidence="18" id="KW-0067">ATP-binding</keyword>
<dbReference type="GO" id="GO:0003919">
    <property type="term" value="F:FMN adenylyltransferase activity"/>
    <property type="evidence" value="ECO:0007669"/>
    <property type="project" value="InterPro"/>
</dbReference>
<dbReference type="InterPro" id="IPR015864">
    <property type="entry name" value="FAD_synthase"/>
</dbReference>
<keyword evidence="10" id="KW-0934">Plastid</keyword>
<keyword evidence="7" id="KW-0150">Chloroplast</keyword>
<evidence type="ECO:0000256" key="10">
    <source>
        <dbReference type="ARBA" id="ARBA00022640"/>
    </source>
</evidence>
<dbReference type="InterPro" id="IPR025770">
    <property type="entry name" value="PPMT_MeTrfase"/>
</dbReference>
<evidence type="ECO:0000256" key="2">
    <source>
        <dbReference type="ARBA" id="ARBA00003316"/>
    </source>
</evidence>
<dbReference type="FunFam" id="3.40.50.620:FF:000307">
    <property type="entry name" value="FAD synthetase 1, chloroplastic"/>
    <property type="match status" value="1"/>
</dbReference>
<evidence type="ECO:0000256" key="12">
    <source>
        <dbReference type="ARBA" id="ARBA00022679"/>
    </source>
</evidence>
<dbReference type="EC" id="2.1.1.100" evidence="22"/>
<evidence type="ECO:0000256" key="13">
    <source>
        <dbReference type="ARBA" id="ARBA00022691"/>
    </source>
</evidence>
<evidence type="ECO:0000256" key="23">
    <source>
        <dbReference type="SAM" id="MobiDB-lite"/>
    </source>
</evidence>
<evidence type="ECO:0000256" key="17">
    <source>
        <dbReference type="ARBA" id="ARBA00022827"/>
    </source>
</evidence>
<evidence type="ECO:0000256" key="18">
    <source>
        <dbReference type="ARBA" id="ARBA00022840"/>
    </source>
</evidence>
<evidence type="ECO:0000256" key="14">
    <source>
        <dbReference type="ARBA" id="ARBA00022692"/>
    </source>
</evidence>
<dbReference type="GO" id="GO:0032259">
    <property type="term" value="P:methylation"/>
    <property type="evidence" value="ECO:0007669"/>
    <property type="project" value="UniProtKB-KW"/>
</dbReference>
<evidence type="ECO:0000313" key="25">
    <source>
        <dbReference type="EMBL" id="CAE6116448.1"/>
    </source>
</evidence>
<dbReference type="GO" id="GO:0005789">
    <property type="term" value="C:endoplasmic reticulum membrane"/>
    <property type="evidence" value="ECO:0007669"/>
    <property type="project" value="UniProtKB-SubCell"/>
</dbReference>
<dbReference type="GO" id="GO:0006747">
    <property type="term" value="P:FAD biosynthetic process"/>
    <property type="evidence" value="ECO:0007669"/>
    <property type="project" value="UniProtKB-ARBA"/>
</dbReference>
<protein>
    <recommendedName>
        <fullName evidence="22">Protein-S-isoprenylcysteine O-methyltransferase</fullName>
        <ecNumber evidence="22">2.1.1.100</ecNumber>
    </recommendedName>
</protein>
<evidence type="ECO:0000256" key="6">
    <source>
        <dbReference type="ARBA" id="ARBA00009140"/>
    </source>
</evidence>
<keyword evidence="16" id="KW-0547">Nucleotide-binding</keyword>
<keyword evidence="12" id="KW-0808">Transferase</keyword>
<comment type="function">
    <text evidence="2">Catalyzes the adenylation of flavin mononucleotide (FMN) to form flavin adenine dinucleotide (FAD) coenzyme.</text>
</comment>
<organism evidence="25 26">
    <name type="scientific">Arabidopsis arenosa</name>
    <name type="common">Sand rock-cress</name>
    <name type="synonym">Cardaminopsis arenosa</name>
    <dbReference type="NCBI Taxonomy" id="38785"/>
    <lineage>
        <taxon>Eukaryota</taxon>
        <taxon>Viridiplantae</taxon>
        <taxon>Streptophyta</taxon>
        <taxon>Embryophyta</taxon>
        <taxon>Tracheophyta</taxon>
        <taxon>Spermatophyta</taxon>
        <taxon>Magnoliopsida</taxon>
        <taxon>eudicotyledons</taxon>
        <taxon>Gunneridae</taxon>
        <taxon>Pentapetalae</taxon>
        <taxon>rosids</taxon>
        <taxon>malvids</taxon>
        <taxon>Brassicales</taxon>
        <taxon>Brassicaceae</taxon>
        <taxon>Camelineae</taxon>
        <taxon>Arabidopsis</taxon>
    </lineage>
</organism>
<evidence type="ECO:0000313" key="26">
    <source>
        <dbReference type="Proteomes" id="UP000682877"/>
    </source>
</evidence>
<keyword evidence="21" id="KW-0472">Membrane</keyword>
<dbReference type="InterPro" id="IPR007269">
    <property type="entry name" value="ICMT_MeTrfase"/>
</dbReference>
<keyword evidence="8 22" id="KW-0489">Methyltransferase</keyword>
<evidence type="ECO:0000256" key="19">
    <source>
        <dbReference type="ARBA" id="ARBA00022946"/>
    </source>
</evidence>
<evidence type="ECO:0000259" key="24">
    <source>
        <dbReference type="Pfam" id="PF06574"/>
    </source>
</evidence>
<keyword evidence="15" id="KW-0548">Nucleotidyltransferase</keyword>
<dbReference type="SUPFAM" id="SSF52374">
    <property type="entry name" value="Nucleotidylyl transferase"/>
    <property type="match status" value="1"/>
</dbReference>
<evidence type="ECO:0000256" key="3">
    <source>
        <dbReference type="ARBA" id="ARBA00004141"/>
    </source>
</evidence>
<gene>
    <name evidence="25" type="ORF">AARE701A_LOCUS15935</name>
</gene>
<evidence type="ECO:0000256" key="4">
    <source>
        <dbReference type="ARBA" id="ARBA00004229"/>
    </source>
</evidence>
<accession>A0A8S2AMF7</accession>
<evidence type="ECO:0000256" key="8">
    <source>
        <dbReference type="ARBA" id="ARBA00022603"/>
    </source>
</evidence>
<evidence type="ECO:0000256" key="9">
    <source>
        <dbReference type="ARBA" id="ARBA00022630"/>
    </source>
</evidence>
<evidence type="ECO:0000256" key="1">
    <source>
        <dbReference type="ARBA" id="ARBA00001946"/>
    </source>
</evidence>
<comment type="pathway">
    <text evidence="5">Cofactor biosynthesis; FAD biosynthesis; FAD from FMN: step 1/1.</text>
</comment>